<evidence type="ECO:0000313" key="3">
    <source>
        <dbReference type="EMBL" id="REJ04198.1"/>
    </source>
</evidence>
<protein>
    <submittedName>
        <fullName evidence="3">PucR family transcriptional regulator</fullName>
    </submittedName>
</protein>
<dbReference type="Pfam" id="PF13556">
    <property type="entry name" value="HTH_30"/>
    <property type="match status" value="1"/>
</dbReference>
<name>A0A371NPW1_9MICO</name>
<comment type="caution">
    <text evidence="3">The sequence shown here is derived from an EMBL/GenBank/DDBJ whole genome shotgun (WGS) entry which is preliminary data.</text>
</comment>
<dbReference type="Gene3D" id="1.10.10.2840">
    <property type="entry name" value="PucR C-terminal helix-turn-helix domain"/>
    <property type="match status" value="1"/>
</dbReference>
<feature type="domain" description="Purine catabolism PurC-like" evidence="1">
    <location>
        <begin position="26"/>
        <end position="147"/>
    </location>
</feature>
<evidence type="ECO:0000259" key="1">
    <source>
        <dbReference type="Pfam" id="PF07905"/>
    </source>
</evidence>
<proteinExistence type="predicted"/>
<dbReference type="InterPro" id="IPR012914">
    <property type="entry name" value="PucR_dom"/>
</dbReference>
<evidence type="ECO:0000313" key="4">
    <source>
        <dbReference type="Proteomes" id="UP000262172"/>
    </source>
</evidence>
<gene>
    <name evidence="3" type="ORF">DY023_14935</name>
</gene>
<dbReference type="AlphaFoldDB" id="A0A371NPW1"/>
<feature type="domain" description="PucR C-terminal helix-turn-helix" evidence="2">
    <location>
        <begin position="454"/>
        <end position="512"/>
    </location>
</feature>
<evidence type="ECO:0000259" key="2">
    <source>
        <dbReference type="Pfam" id="PF13556"/>
    </source>
</evidence>
<sequence>MAADRQETEVIRTERPDAGALITVADALAIPALRGGRPDVLVGGALLDVPVRWAHISDSEDAARMLEGGELLLTTGAGWPGADDRLRALAEGLHSARAAGIVLELGGRFPTVPPALVQTCRDLGLALVVLEQEVKFVAVTEAIHRLITQVQFDALQARQRVHDLFTGLSLRGAPAGTVVRETARILGAPVLLRTAADETVAFAAAGREEAQVLDAFRDGEVWERVTVEARGTRWGRLHAHPDAGHPAGVLTVLESAATALALGRLADGDDRAWERAASTALVRDLLDESFATPADARARLESGGFPVHGRVLHTLVVRDADAAMLDAVTASLSTRGAVRQAVDGRDGIVLVSLPDGIRASEVDPLLAGVGAALAASGAGAAWGPRADGVEGIAASVRAARVLAARAVAGTVARGDGRPLIRLAGELQGDPRLAALREELLAPLEEWDAAHRGDLVEVLRALVAHPTSRTAAAAASGLSRSVFYQRLELIADLTDADLEDGETLAALQLALLA</sequence>
<organism evidence="3 4">
    <name type="scientific">Microbacterium bovistercoris</name>
    <dbReference type="NCBI Taxonomy" id="2293570"/>
    <lineage>
        <taxon>Bacteria</taxon>
        <taxon>Bacillati</taxon>
        <taxon>Actinomycetota</taxon>
        <taxon>Actinomycetes</taxon>
        <taxon>Micrococcales</taxon>
        <taxon>Microbacteriaceae</taxon>
        <taxon>Microbacterium</taxon>
    </lineage>
</organism>
<keyword evidence="4" id="KW-1185">Reference proteome</keyword>
<dbReference type="OrthoDB" id="2973014at2"/>
<dbReference type="Proteomes" id="UP000262172">
    <property type="component" value="Unassembled WGS sequence"/>
</dbReference>
<dbReference type="PANTHER" id="PTHR33744:SF1">
    <property type="entry name" value="DNA-BINDING TRANSCRIPTIONAL ACTIVATOR ADER"/>
    <property type="match status" value="1"/>
</dbReference>
<dbReference type="Pfam" id="PF07905">
    <property type="entry name" value="PucR"/>
    <property type="match status" value="1"/>
</dbReference>
<dbReference type="PANTHER" id="PTHR33744">
    <property type="entry name" value="CARBOHYDRATE DIACID REGULATOR"/>
    <property type="match status" value="1"/>
</dbReference>
<dbReference type="InterPro" id="IPR025736">
    <property type="entry name" value="PucR_C-HTH_dom"/>
</dbReference>
<accession>A0A371NPW1</accession>
<reference evidence="3 4" key="1">
    <citation type="submission" date="2018-08" db="EMBL/GenBank/DDBJ databases">
        <title>Isolation, diversity and antifungal activity of Actinobacteria from cow dung.</title>
        <authorList>
            <person name="Ling L."/>
        </authorList>
    </citation>
    <scope>NUCLEOTIDE SEQUENCE [LARGE SCALE GENOMIC DNA]</scope>
    <source>
        <strain evidence="3 4">NEAU-LLE</strain>
    </source>
</reference>
<dbReference type="InterPro" id="IPR042070">
    <property type="entry name" value="PucR_C-HTH_sf"/>
</dbReference>
<dbReference type="EMBL" id="QUAB01000047">
    <property type="protein sequence ID" value="REJ04198.1"/>
    <property type="molecule type" value="Genomic_DNA"/>
</dbReference>
<dbReference type="InterPro" id="IPR051448">
    <property type="entry name" value="CdaR-like_regulators"/>
</dbReference>